<dbReference type="EMBL" id="MH025888">
    <property type="protein sequence ID" value="AVP43129.1"/>
    <property type="molecule type" value="Genomic_DNA"/>
</dbReference>
<protein>
    <submittedName>
        <fullName evidence="1">Uncharacterized protein</fullName>
    </submittedName>
</protein>
<organism evidence="1 2">
    <name type="scientific">Mycobacterium phage BigMama</name>
    <dbReference type="NCBI Taxonomy" id="2126786"/>
    <lineage>
        <taxon>Viruses</taxon>
        <taxon>Duplodnaviria</taxon>
        <taxon>Heunggongvirae</taxon>
        <taxon>Uroviricota</taxon>
        <taxon>Caudoviricetes</taxon>
        <taxon>Dclasvirinae</taxon>
        <taxon>Plotvirus</taxon>
        <taxon>Plotvirus plot</taxon>
    </lineage>
</organism>
<gene>
    <name evidence="1" type="primary">31</name>
    <name evidence="1" type="ORF">PBI_BIGMAMA_31</name>
</gene>
<proteinExistence type="predicted"/>
<evidence type="ECO:0000313" key="1">
    <source>
        <dbReference type="EMBL" id="AVP43129.1"/>
    </source>
</evidence>
<dbReference type="Proteomes" id="UP000241872">
    <property type="component" value="Segment"/>
</dbReference>
<accession>A0A2P1N557</accession>
<sequence>MNTELQAIKDAMNALDFDTARDLAKLYVESHPEEFVDYYQIVEESANEEEAIAKVVKSIEVLRAAGLTQQQYRGETFHLFRWDPQNIGATTEPVVRNPIPPTVRND</sequence>
<evidence type="ECO:0000313" key="2">
    <source>
        <dbReference type="Proteomes" id="UP000241872"/>
    </source>
</evidence>
<reference evidence="2" key="1">
    <citation type="submission" date="2018-03" db="EMBL/GenBank/DDBJ databases">
        <authorList>
            <person name="Robinson P."/>
            <person name="Figel D."/>
            <person name="Zack K.M."/>
            <person name="Garlena R.A."/>
            <person name="Russell D.A."/>
            <person name="Pope W.H."/>
            <person name="Jacobs-Sera D."/>
            <person name="Hatfull G.F."/>
        </authorList>
    </citation>
    <scope>NUCLEOTIDE SEQUENCE [LARGE SCALE GENOMIC DNA]</scope>
</reference>
<name>A0A2P1N557_9CAUD</name>